<dbReference type="Proteomes" id="UP000184330">
    <property type="component" value="Unassembled WGS sequence"/>
</dbReference>
<dbReference type="PANTHER" id="PTHR37534:SF2">
    <property type="entry name" value="N-ACETYLTRANSFERASE DOMAIN-CONTAINING PROTEIN"/>
    <property type="match status" value="1"/>
</dbReference>
<dbReference type="PROSITE" id="PS50048">
    <property type="entry name" value="ZN2_CY6_FUNGAL_2"/>
    <property type="match status" value="1"/>
</dbReference>
<dbReference type="SUPFAM" id="SSF57701">
    <property type="entry name" value="Zn2/Cys6 DNA-binding domain"/>
    <property type="match status" value="1"/>
</dbReference>
<dbReference type="STRING" id="576137.A0A1L7X6L1"/>
<dbReference type="EMBL" id="FJOG01000016">
    <property type="protein sequence ID" value="CZR60659.1"/>
    <property type="molecule type" value="Genomic_DNA"/>
</dbReference>
<sequence length="590" mass="66892">MGRAKDGPYRHACHECKSRHLKCDGLGPCGKCVSAGRQCDLAESKKFLWRHDHNPSVSSGKRAGKRRRKSNVQWDERQDWIPVQTNQVRFIDKSHDLDFLDDSGTEDGSYEDESAPTTVRDWPVIEDEISASAYKDPLSTSYPVTSSGQDYGNQAPRTVMSIDGLITSHPVDRASEPFDSLYHSPSHPAFGPRTLSQERSLLPQLNDEDFSHPFVLPSLSDSECLWPLQNADEVTLLRHFISDLCPWFDYCDRNKHFQNVVVPASATDPTLTNAILAVAARHLGLLGKFDRYAADRYQQKCLETLIPELNDHETIPKDLLFAGTIILRLLDEMTEDDPTFRSQGHGLSTRNLIRGREETLSDSSLRIACMRLELRQEVIISFLTRKPVPMLTQYCDIDRGFGPSDDWTWTFRIIACLADCLDLCYGEKRQDAVEEYERLFEYVSEWARSCPPTLKPIGSSRPDSEKGEVLPKIWFLNDCHGCKLMKAVGAQHYLGLARILLLAHDPTIPSIGLDRRMRMEQIDVGSAIAMCELCLALVHLRSQAHRILGGERFTDPVEQKVLLDILTEAEEHVAWPSLRFQDILRGLWGM</sequence>
<dbReference type="CDD" id="cd00067">
    <property type="entry name" value="GAL4"/>
    <property type="match status" value="1"/>
</dbReference>
<dbReference type="GO" id="GO:0008270">
    <property type="term" value="F:zinc ion binding"/>
    <property type="evidence" value="ECO:0007669"/>
    <property type="project" value="InterPro"/>
</dbReference>
<evidence type="ECO:0000259" key="4">
    <source>
        <dbReference type="PROSITE" id="PS50048"/>
    </source>
</evidence>
<evidence type="ECO:0000313" key="5">
    <source>
        <dbReference type="EMBL" id="CZR60659.1"/>
    </source>
</evidence>
<organism evidence="5 6">
    <name type="scientific">Phialocephala subalpina</name>
    <dbReference type="NCBI Taxonomy" id="576137"/>
    <lineage>
        <taxon>Eukaryota</taxon>
        <taxon>Fungi</taxon>
        <taxon>Dikarya</taxon>
        <taxon>Ascomycota</taxon>
        <taxon>Pezizomycotina</taxon>
        <taxon>Leotiomycetes</taxon>
        <taxon>Helotiales</taxon>
        <taxon>Mollisiaceae</taxon>
        <taxon>Phialocephala</taxon>
        <taxon>Phialocephala fortinii species complex</taxon>
    </lineage>
</organism>
<comment type="subcellular location">
    <subcellularLocation>
        <location evidence="1">Nucleus</location>
    </subcellularLocation>
</comment>
<evidence type="ECO:0000256" key="3">
    <source>
        <dbReference type="SAM" id="MobiDB-lite"/>
    </source>
</evidence>
<name>A0A1L7X6L1_9HELO</name>
<gene>
    <name evidence="5" type="ORF">PAC_10555</name>
</gene>
<dbReference type="GO" id="GO:0000981">
    <property type="term" value="F:DNA-binding transcription factor activity, RNA polymerase II-specific"/>
    <property type="evidence" value="ECO:0007669"/>
    <property type="project" value="InterPro"/>
</dbReference>
<protein>
    <recommendedName>
        <fullName evidence="4">Zn(2)-C6 fungal-type domain-containing protein</fullName>
    </recommendedName>
</protein>
<dbReference type="Pfam" id="PF00172">
    <property type="entry name" value="Zn_clus"/>
    <property type="match status" value="1"/>
</dbReference>
<keyword evidence="6" id="KW-1185">Reference proteome</keyword>
<dbReference type="PROSITE" id="PS00463">
    <property type="entry name" value="ZN2_CY6_FUNGAL_1"/>
    <property type="match status" value="1"/>
</dbReference>
<evidence type="ECO:0000256" key="1">
    <source>
        <dbReference type="ARBA" id="ARBA00004123"/>
    </source>
</evidence>
<dbReference type="PANTHER" id="PTHR37534">
    <property type="entry name" value="TRANSCRIPTIONAL ACTIVATOR PROTEIN UGA3"/>
    <property type="match status" value="1"/>
</dbReference>
<dbReference type="GO" id="GO:0045944">
    <property type="term" value="P:positive regulation of transcription by RNA polymerase II"/>
    <property type="evidence" value="ECO:0007669"/>
    <property type="project" value="TreeGrafter"/>
</dbReference>
<dbReference type="OrthoDB" id="4525710at2759"/>
<dbReference type="InterPro" id="IPR021858">
    <property type="entry name" value="Fun_TF"/>
</dbReference>
<reference evidence="5 6" key="1">
    <citation type="submission" date="2016-03" db="EMBL/GenBank/DDBJ databases">
        <authorList>
            <person name="Ploux O."/>
        </authorList>
    </citation>
    <scope>NUCLEOTIDE SEQUENCE [LARGE SCALE GENOMIC DNA]</scope>
    <source>
        <strain evidence="5 6">UAMH 11012</strain>
    </source>
</reference>
<feature type="domain" description="Zn(2)-C6 fungal-type" evidence="4">
    <location>
        <begin position="12"/>
        <end position="41"/>
    </location>
</feature>
<dbReference type="Pfam" id="PF11951">
    <property type="entry name" value="Fungal_trans_2"/>
    <property type="match status" value="1"/>
</dbReference>
<dbReference type="InterPro" id="IPR036864">
    <property type="entry name" value="Zn2-C6_fun-type_DNA-bd_sf"/>
</dbReference>
<feature type="region of interest" description="Disordered" evidence="3">
    <location>
        <begin position="52"/>
        <end position="73"/>
    </location>
</feature>
<dbReference type="SMART" id="SM00066">
    <property type="entry name" value="GAL4"/>
    <property type="match status" value="1"/>
</dbReference>
<evidence type="ECO:0000313" key="6">
    <source>
        <dbReference type="Proteomes" id="UP000184330"/>
    </source>
</evidence>
<accession>A0A1L7X6L1</accession>
<evidence type="ECO:0000256" key="2">
    <source>
        <dbReference type="ARBA" id="ARBA00023242"/>
    </source>
</evidence>
<keyword evidence="2" id="KW-0539">Nucleus</keyword>
<dbReference type="GO" id="GO:0000976">
    <property type="term" value="F:transcription cis-regulatory region binding"/>
    <property type="evidence" value="ECO:0007669"/>
    <property type="project" value="TreeGrafter"/>
</dbReference>
<dbReference type="Gene3D" id="4.10.240.10">
    <property type="entry name" value="Zn(2)-C6 fungal-type DNA-binding domain"/>
    <property type="match status" value="1"/>
</dbReference>
<dbReference type="GO" id="GO:0005634">
    <property type="term" value="C:nucleus"/>
    <property type="evidence" value="ECO:0007669"/>
    <property type="project" value="UniProtKB-SubCell"/>
</dbReference>
<dbReference type="InterPro" id="IPR001138">
    <property type="entry name" value="Zn2Cys6_DnaBD"/>
</dbReference>
<dbReference type="AlphaFoldDB" id="A0A1L7X6L1"/>
<proteinExistence type="predicted"/>